<evidence type="ECO:0000313" key="3">
    <source>
        <dbReference type="Proteomes" id="UP001055114"/>
    </source>
</evidence>
<dbReference type="GO" id="GO:0005886">
    <property type="term" value="C:plasma membrane"/>
    <property type="evidence" value="ECO:0007669"/>
    <property type="project" value="TreeGrafter"/>
</dbReference>
<feature type="transmembrane region" description="Helical" evidence="1">
    <location>
        <begin position="7"/>
        <end position="30"/>
    </location>
</feature>
<sequence length="736" mass="83263">MSASPKISSFTIIVTFLCVALAGIAFIPLLPIKLSPSRTLPQLTISYNMPGNSARVIEMEVTSRLEAMLARIKGIKEINSTSGNGWGYVTLELDKHTNIDAARFEASTIIRQTWPSLPDGLSYPVLEMSRPDDKEVRPFMSYTLNAAATPIFIQRFAEDQIKPRLSGIPGIYRIDVSGATPMEWRLEYDSRQLATLGISIPDIQKAISQYYQKEFLGTGNVETQLATSCKEGQSSQWIRLALVPENETDGFNPSLITVLNKDGKLIRLDQLLKVTRQEEAPQSYYRINGLNSIYLSIRAEETANQLELAKRVRAEMEHIRTLLPPGYEIHTSYDATEFIQDELNKIYVRTGLTVLILLMFVLLITREIKYLLLIIISLSINLSIAVILYYLSGLEMQLYSLAGVTISLSLVIDNTIVMTEHIRNRHNRKAILSILAATLTTIGALVIIFFLDEKIRLNLQDFAAVVIINLGVSLLIALFLVPALIDKMNLEWKKSGKKNISGEETEYTWKSRIRKRTNRILKRFPVYYNRYYQCQIDFLCGWKKLACFILLLAFGIPVFLLPEKIEYDTKDKKKVYTATDTLLIDTYNKFASNETYKEKIKPIVDKALGGTLRLFVQKVYEGSYFTRNEETVLSVSASLPNGTTLPQMNTLMSRMEAYLSTFKEIRQFQTNVYSARQAGIRIYFTKESERSGFPYTLKSKIISKALELGGGAGKSTVCRTRDSVTMYAKEPVLSVS</sequence>
<organism evidence="2 3">
    <name type="scientific">Parabacteroides merdae</name>
    <dbReference type="NCBI Taxonomy" id="46503"/>
    <lineage>
        <taxon>Bacteria</taxon>
        <taxon>Pseudomonadati</taxon>
        <taxon>Bacteroidota</taxon>
        <taxon>Bacteroidia</taxon>
        <taxon>Bacteroidales</taxon>
        <taxon>Tannerellaceae</taxon>
        <taxon>Parabacteroides</taxon>
    </lineage>
</organism>
<dbReference type="SUPFAM" id="SSF82693">
    <property type="entry name" value="Multidrug efflux transporter AcrB pore domain, PN1, PN2, PC1 and PC2 subdomains"/>
    <property type="match status" value="2"/>
</dbReference>
<dbReference type="Pfam" id="PF00873">
    <property type="entry name" value="ACR_tran"/>
    <property type="match status" value="1"/>
</dbReference>
<name>A0AA37KG59_9BACT</name>
<proteinExistence type="predicted"/>
<dbReference type="PANTHER" id="PTHR32063:SF0">
    <property type="entry name" value="SWARMING MOTILITY PROTEIN SWRC"/>
    <property type="match status" value="1"/>
</dbReference>
<keyword evidence="1" id="KW-0812">Transmembrane</keyword>
<dbReference type="PANTHER" id="PTHR32063">
    <property type="match status" value="1"/>
</dbReference>
<dbReference type="InterPro" id="IPR027463">
    <property type="entry name" value="AcrB_DN_DC_subdom"/>
</dbReference>
<evidence type="ECO:0000256" key="1">
    <source>
        <dbReference type="SAM" id="Phobius"/>
    </source>
</evidence>
<accession>A0AA37KG59</accession>
<dbReference type="Gene3D" id="3.30.2090.10">
    <property type="entry name" value="Multidrug efflux transporter AcrB TolC docking domain, DN and DC subdomains"/>
    <property type="match status" value="1"/>
</dbReference>
<dbReference type="AlphaFoldDB" id="A0AA37KG59"/>
<dbReference type="InterPro" id="IPR001036">
    <property type="entry name" value="Acrflvin-R"/>
</dbReference>
<dbReference type="GO" id="GO:0042910">
    <property type="term" value="F:xenobiotic transmembrane transporter activity"/>
    <property type="evidence" value="ECO:0007669"/>
    <property type="project" value="TreeGrafter"/>
</dbReference>
<feature type="transmembrane region" description="Helical" evidence="1">
    <location>
        <begin position="371"/>
        <end position="392"/>
    </location>
</feature>
<dbReference type="SUPFAM" id="SSF82866">
    <property type="entry name" value="Multidrug efflux transporter AcrB transmembrane domain"/>
    <property type="match status" value="1"/>
</dbReference>
<dbReference type="PRINTS" id="PR00702">
    <property type="entry name" value="ACRIFLAVINRP"/>
</dbReference>
<feature type="transmembrane region" description="Helical" evidence="1">
    <location>
        <begin position="430"/>
        <end position="450"/>
    </location>
</feature>
<reference evidence="2" key="1">
    <citation type="submission" date="2022-01" db="EMBL/GenBank/DDBJ databases">
        <title>Novel bile acid biosynthetic pathways are enriched in the microbiome of centenarians.</title>
        <authorList>
            <person name="Sato Y."/>
            <person name="Atarashi K."/>
            <person name="Plichta R.D."/>
            <person name="Arai Y."/>
            <person name="Sasajima S."/>
            <person name="Kearney M.S."/>
            <person name="Suda W."/>
            <person name="Takeshita K."/>
            <person name="Sasaki T."/>
            <person name="Okamoto S."/>
            <person name="Skelly N.A."/>
            <person name="Okamura Y."/>
            <person name="Vlamakis H."/>
            <person name="Li Y."/>
            <person name="Tanoue T."/>
            <person name="Takei H."/>
            <person name="Nittono H."/>
            <person name="Narushima S."/>
            <person name="Irie J."/>
            <person name="Itoh H."/>
            <person name="Moriya K."/>
            <person name="Sugiura Y."/>
            <person name="Suematsu M."/>
            <person name="Moritoki N."/>
            <person name="Shibata S."/>
            <person name="Littman R.D."/>
            <person name="Fischbach A.M."/>
            <person name="Uwamino Y."/>
            <person name="Inoue T."/>
            <person name="Honda A."/>
            <person name="Hattori M."/>
            <person name="Murai T."/>
            <person name="Xavier J.R."/>
            <person name="Hirose N."/>
            <person name="Honda K."/>
        </authorList>
    </citation>
    <scope>NUCLEOTIDE SEQUENCE</scope>
    <source>
        <strain evidence="2">CE91-St3</strain>
    </source>
</reference>
<dbReference type="EMBL" id="BQNZ01000003">
    <property type="protein sequence ID" value="GKH73527.1"/>
    <property type="molecule type" value="Genomic_DNA"/>
</dbReference>
<dbReference type="Gene3D" id="3.30.70.1320">
    <property type="entry name" value="Multidrug efflux transporter AcrB pore domain like"/>
    <property type="match status" value="1"/>
</dbReference>
<feature type="transmembrane region" description="Helical" evidence="1">
    <location>
        <begin position="398"/>
        <end position="418"/>
    </location>
</feature>
<keyword evidence="1" id="KW-1133">Transmembrane helix</keyword>
<evidence type="ECO:0008006" key="4">
    <source>
        <dbReference type="Google" id="ProtNLM"/>
    </source>
</evidence>
<evidence type="ECO:0000313" key="2">
    <source>
        <dbReference type="EMBL" id="GKH73527.1"/>
    </source>
</evidence>
<feature type="transmembrane region" description="Helical" evidence="1">
    <location>
        <begin position="462"/>
        <end position="485"/>
    </location>
</feature>
<gene>
    <name evidence="2" type="ORF">CE91St3_33900</name>
</gene>
<dbReference type="Gene3D" id="3.30.70.1430">
    <property type="entry name" value="Multidrug efflux transporter AcrB pore domain"/>
    <property type="match status" value="1"/>
</dbReference>
<feature type="transmembrane region" description="Helical" evidence="1">
    <location>
        <begin position="346"/>
        <end position="364"/>
    </location>
</feature>
<keyword evidence="1" id="KW-0472">Membrane</keyword>
<feature type="transmembrane region" description="Helical" evidence="1">
    <location>
        <begin position="545"/>
        <end position="562"/>
    </location>
</feature>
<comment type="caution">
    <text evidence="2">The sequence shown here is derived from an EMBL/GenBank/DDBJ whole genome shotgun (WGS) entry which is preliminary data.</text>
</comment>
<dbReference type="Proteomes" id="UP001055114">
    <property type="component" value="Unassembled WGS sequence"/>
</dbReference>
<dbReference type="Gene3D" id="1.20.1640.10">
    <property type="entry name" value="Multidrug efflux transporter AcrB transmembrane domain"/>
    <property type="match status" value="2"/>
</dbReference>
<protein>
    <recommendedName>
        <fullName evidence="4">AcrB/AcrD/AcrF family protein</fullName>
    </recommendedName>
</protein>